<evidence type="ECO:0000313" key="2">
    <source>
        <dbReference type="Proteomes" id="UP000327073"/>
    </source>
</evidence>
<accession>A0A5N3CMI6</accession>
<organism evidence="1 2">
    <name type="scientific">Escherichia coli</name>
    <dbReference type="NCBI Taxonomy" id="562"/>
    <lineage>
        <taxon>Bacteria</taxon>
        <taxon>Pseudomonadati</taxon>
        <taxon>Pseudomonadota</taxon>
        <taxon>Gammaproteobacteria</taxon>
        <taxon>Enterobacterales</taxon>
        <taxon>Enterobacteriaceae</taxon>
        <taxon>Escherichia</taxon>
    </lineage>
</organism>
<dbReference type="EMBL" id="VZEL01000153">
    <property type="protein sequence ID" value="KAB0119831.1"/>
    <property type="molecule type" value="Genomic_DNA"/>
</dbReference>
<dbReference type="Proteomes" id="UP000327073">
    <property type="component" value="Unassembled WGS sequence"/>
</dbReference>
<comment type="caution">
    <text evidence="1">The sequence shown here is derived from an EMBL/GenBank/DDBJ whole genome shotgun (WGS) entry which is preliminary data.</text>
</comment>
<evidence type="ECO:0008006" key="3">
    <source>
        <dbReference type="Google" id="ProtNLM"/>
    </source>
</evidence>
<evidence type="ECO:0000313" key="1">
    <source>
        <dbReference type="EMBL" id="KAB0119831.1"/>
    </source>
</evidence>
<protein>
    <recommendedName>
        <fullName evidence="3">Filamentous hemagglutinin</fullName>
    </recommendedName>
</protein>
<gene>
    <name evidence="1" type="ORF">F7F11_26435</name>
</gene>
<sequence>GDNKAGGNLSVTGTTGLTLNQSRLVTDKNLVLSSSGQIVQNGEVGGPRVSVGGAYLLVHRTGTE</sequence>
<reference evidence="1 2" key="1">
    <citation type="submission" date="2019-03" db="EMBL/GenBank/DDBJ databases">
        <title>Whole Genome Sequencing of Shiga-Toxin Escherichia coli Strains from Nebraska.</title>
        <authorList>
            <person name="Abdalhamid B."/>
            <person name="Mccutchen E.L."/>
            <person name="Bouska A.C."/>
            <person name="Hinrichs S.H."/>
            <person name="Iwen P.C."/>
        </authorList>
    </citation>
    <scope>NUCLEOTIDE SEQUENCE [LARGE SCALE GENOMIC DNA]</scope>
    <source>
        <strain evidence="1 2">STEC_170836</strain>
    </source>
</reference>
<proteinExistence type="predicted"/>
<feature type="non-terminal residue" evidence="1">
    <location>
        <position position="1"/>
    </location>
</feature>
<dbReference type="AlphaFoldDB" id="A0A5N3CMI6"/>
<name>A0A5N3CMI6_ECOLX</name>